<keyword evidence="1" id="KW-0472">Membrane</keyword>
<organism evidence="2 3">
    <name type="scientific">Shouchella xiaoxiensis</name>
    <dbReference type="NCBI Taxonomy" id="766895"/>
    <lineage>
        <taxon>Bacteria</taxon>
        <taxon>Bacillati</taxon>
        <taxon>Bacillota</taxon>
        <taxon>Bacilli</taxon>
        <taxon>Bacillales</taxon>
        <taxon>Bacillaceae</taxon>
        <taxon>Shouchella</taxon>
    </lineage>
</organism>
<feature type="transmembrane region" description="Helical" evidence="1">
    <location>
        <begin position="36"/>
        <end position="53"/>
    </location>
</feature>
<name>A0ABS2SWP9_9BACI</name>
<dbReference type="GO" id="GO:0006508">
    <property type="term" value="P:proteolysis"/>
    <property type="evidence" value="ECO:0007669"/>
    <property type="project" value="UniProtKB-KW"/>
</dbReference>
<evidence type="ECO:0000313" key="2">
    <source>
        <dbReference type="EMBL" id="MBM7838884.1"/>
    </source>
</evidence>
<reference evidence="2" key="1">
    <citation type="submission" date="2021-01" db="EMBL/GenBank/DDBJ databases">
        <title>Genomic Encyclopedia of Type Strains, Phase IV (KMG-IV): sequencing the most valuable type-strain genomes for metagenomic binning, comparative biology and taxonomic classification.</title>
        <authorList>
            <person name="Goeker M."/>
        </authorList>
    </citation>
    <scope>NUCLEOTIDE SEQUENCE</scope>
    <source>
        <strain evidence="2">DSM 21943</strain>
    </source>
</reference>
<dbReference type="Proteomes" id="UP001179280">
    <property type="component" value="Unassembled WGS sequence"/>
</dbReference>
<feature type="transmembrane region" description="Helical" evidence="1">
    <location>
        <begin position="12"/>
        <end position="30"/>
    </location>
</feature>
<sequence length="71" mass="8326">MLLAAIVKSIPSTFGVFLFSLLFMALFFDAIQWERIIIFSFGFLFISTIYYFIRLTTMKRQLIDNNKDESA</sequence>
<comment type="caution">
    <text evidence="2">The sequence shown here is derived from an EMBL/GenBank/DDBJ whole genome shotgun (WGS) entry which is preliminary data.</text>
</comment>
<keyword evidence="2" id="KW-0645">Protease</keyword>
<keyword evidence="3" id="KW-1185">Reference proteome</keyword>
<evidence type="ECO:0000256" key="1">
    <source>
        <dbReference type="SAM" id="Phobius"/>
    </source>
</evidence>
<dbReference type="GO" id="GO:0008233">
    <property type="term" value="F:peptidase activity"/>
    <property type="evidence" value="ECO:0007669"/>
    <property type="project" value="UniProtKB-KW"/>
</dbReference>
<dbReference type="EMBL" id="JAFBCV010000005">
    <property type="protein sequence ID" value="MBM7838884.1"/>
    <property type="molecule type" value="Genomic_DNA"/>
</dbReference>
<evidence type="ECO:0000313" key="3">
    <source>
        <dbReference type="Proteomes" id="UP001179280"/>
    </source>
</evidence>
<accession>A0ABS2SWP9</accession>
<keyword evidence="1" id="KW-1133">Transmembrane helix</keyword>
<keyword evidence="1" id="KW-0812">Transmembrane</keyword>
<protein>
    <submittedName>
        <fullName evidence="2">Membrane-bound ClpP family serine protease</fullName>
    </submittedName>
</protein>
<dbReference type="RefSeq" id="WP_204466193.1">
    <property type="nucleotide sequence ID" value="NZ_JAFBCV010000005.1"/>
</dbReference>
<keyword evidence="2" id="KW-0378">Hydrolase</keyword>
<proteinExistence type="predicted"/>
<gene>
    <name evidence="2" type="ORF">JOC54_002143</name>
</gene>